<sequence length="95" mass="10417">MVSDIWLAVYTHMIRIAAVEGGQHHNTDKHWTIDISLDPNPIASSPKGLANFDLGSSMTFFNKAETKRTKGLLQAPPPLLAGALFGARGRIMCWI</sequence>
<dbReference type="EMBL" id="JATAAI010000019">
    <property type="protein sequence ID" value="KAK1738988.1"/>
    <property type="molecule type" value="Genomic_DNA"/>
</dbReference>
<name>A0AAD9DAV6_9STRA</name>
<keyword evidence="2" id="KW-1185">Reference proteome</keyword>
<accession>A0AAD9DAV6</accession>
<protein>
    <submittedName>
        <fullName evidence="1">Uncharacterized protein</fullName>
    </submittedName>
</protein>
<gene>
    <name evidence="1" type="ORF">QTG54_010304</name>
</gene>
<evidence type="ECO:0000313" key="2">
    <source>
        <dbReference type="Proteomes" id="UP001224775"/>
    </source>
</evidence>
<dbReference type="Proteomes" id="UP001224775">
    <property type="component" value="Unassembled WGS sequence"/>
</dbReference>
<organism evidence="1 2">
    <name type="scientific">Skeletonema marinoi</name>
    <dbReference type="NCBI Taxonomy" id="267567"/>
    <lineage>
        <taxon>Eukaryota</taxon>
        <taxon>Sar</taxon>
        <taxon>Stramenopiles</taxon>
        <taxon>Ochrophyta</taxon>
        <taxon>Bacillariophyta</taxon>
        <taxon>Coscinodiscophyceae</taxon>
        <taxon>Thalassiosirophycidae</taxon>
        <taxon>Thalassiosirales</taxon>
        <taxon>Skeletonemataceae</taxon>
        <taxon>Skeletonema</taxon>
        <taxon>Skeletonema marinoi-dohrnii complex</taxon>
    </lineage>
</organism>
<reference evidence="1" key="1">
    <citation type="submission" date="2023-06" db="EMBL/GenBank/DDBJ databases">
        <title>Survivors Of The Sea: Transcriptome response of Skeletonema marinoi to long-term dormancy.</title>
        <authorList>
            <person name="Pinder M.I.M."/>
            <person name="Kourtchenko O."/>
            <person name="Robertson E.K."/>
            <person name="Larsson T."/>
            <person name="Maumus F."/>
            <person name="Osuna-Cruz C.M."/>
            <person name="Vancaester E."/>
            <person name="Stenow R."/>
            <person name="Vandepoele K."/>
            <person name="Ploug H."/>
            <person name="Bruchert V."/>
            <person name="Godhe A."/>
            <person name="Topel M."/>
        </authorList>
    </citation>
    <scope>NUCLEOTIDE SEQUENCE</scope>
    <source>
        <strain evidence="1">R05AC</strain>
    </source>
</reference>
<proteinExistence type="predicted"/>
<evidence type="ECO:0000313" key="1">
    <source>
        <dbReference type="EMBL" id="KAK1738988.1"/>
    </source>
</evidence>
<dbReference type="AlphaFoldDB" id="A0AAD9DAV6"/>
<comment type="caution">
    <text evidence="1">The sequence shown here is derived from an EMBL/GenBank/DDBJ whole genome shotgun (WGS) entry which is preliminary data.</text>
</comment>